<dbReference type="InterPro" id="IPR035068">
    <property type="entry name" value="TldD/PmbA_N"/>
</dbReference>
<dbReference type="PANTHER" id="PTHR43421:SF1">
    <property type="entry name" value="METALLOPROTEASE PMBA"/>
    <property type="match status" value="1"/>
</dbReference>
<accession>X0U6S2</accession>
<dbReference type="GO" id="GO:0005829">
    <property type="term" value="C:cytosol"/>
    <property type="evidence" value="ECO:0007669"/>
    <property type="project" value="TreeGrafter"/>
</dbReference>
<evidence type="ECO:0000259" key="1">
    <source>
        <dbReference type="Pfam" id="PF01523"/>
    </source>
</evidence>
<reference evidence="2" key="1">
    <citation type="journal article" date="2014" name="Front. Microbiol.">
        <title>High frequency of phylogenetically diverse reductive dehalogenase-homologous genes in deep subseafloor sedimentary metagenomes.</title>
        <authorList>
            <person name="Kawai M."/>
            <person name="Futagami T."/>
            <person name="Toyoda A."/>
            <person name="Takaki Y."/>
            <person name="Nishi S."/>
            <person name="Hori S."/>
            <person name="Arai W."/>
            <person name="Tsubouchi T."/>
            <person name="Morono Y."/>
            <person name="Uchiyama I."/>
            <person name="Ito T."/>
            <person name="Fujiyama A."/>
            <person name="Inagaki F."/>
            <person name="Takami H."/>
        </authorList>
    </citation>
    <scope>NUCLEOTIDE SEQUENCE</scope>
    <source>
        <strain evidence="2">Expedition CK06-06</strain>
    </source>
</reference>
<sequence length="132" mass="14319">MNSFLAELKGRQGELYHLQTRTLPVKFRSGKLESIKSKELEGLALRVIDDGRVGFATTTNVKDTRGLVGAALATATFGEKVSLAFPAQEDHPSVDTYDPAIVELSETDLVELGQDLLTRLEGVSSEVDINLS</sequence>
<feature type="non-terminal residue" evidence="2">
    <location>
        <position position="132"/>
    </location>
</feature>
<protein>
    <recommendedName>
        <fullName evidence="1">Metalloprotease TldD/E N-terminal domain-containing protein</fullName>
    </recommendedName>
</protein>
<dbReference type="GO" id="GO:0006508">
    <property type="term" value="P:proteolysis"/>
    <property type="evidence" value="ECO:0007669"/>
    <property type="project" value="InterPro"/>
</dbReference>
<dbReference type="InterPro" id="IPR047657">
    <property type="entry name" value="PmbA"/>
</dbReference>
<dbReference type="InterPro" id="IPR002510">
    <property type="entry name" value="Metalloprtase-TldD/E_N"/>
</dbReference>
<dbReference type="PANTHER" id="PTHR43421">
    <property type="entry name" value="METALLOPROTEASE PMBA"/>
    <property type="match status" value="1"/>
</dbReference>
<dbReference type="InterPro" id="IPR036059">
    <property type="entry name" value="TldD/PmbA_sf"/>
</dbReference>
<name>X0U6S2_9ZZZZ</name>
<evidence type="ECO:0000313" key="2">
    <source>
        <dbReference type="EMBL" id="GAF95021.1"/>
    </source>
</evidence>
<dbReference type="Pfam" id="PF01523">
    <property type="entry name" value="PmbA_TldD_1st"/>
    <property type="match status" value="1"/>
</dbReference>
<dbReference type="GO" id="GO:0008237">
    <property type="term" value="F:metallopeptidase activity"/>
    <property type="evidence" value="ECO:0007669"/>
    <property type="project" value="InterPro"/>
</dbReference>
<gene>
    <name evidence="2" type="ORF">S01H1_28130</name>
</gene>
<organism evidence="2">
    <name type="scientific">marine sediment metagenome</name>
    <dbReference type="NCBI Taxonomy" id="412755"/>
    <lineage>
        <taxon>unclassified sequences</taxon>
        <taxon>metagenomes</taxon>
        <taxon>ecological metagenomes</taxon>
    </lineage>
</organism>
<comment type="caution">
    <text evidence="2">The sequence shown here is derived from an EMBL/GenBank/DDBJ whole genome shotgun (WGS) entry which is preliminary data.</text>
</comment>
<feature type="domain" description="Metalloprotease TldD/E N-terminal" evidence="1">
    <location>
        <begin position="14"/>
        <end position="67"/>
    </location>
</feature>
<dbReference type="Gene3D" id="3.30.2290.10">
    <property type="entry name" value="PmbA/TldD superfamily"/>
    <property type="match status" value="1"/>
</dbReference>
<dbReference type="EMBL" id="BARS01017173">
    <property type="protein sequence ID" value="GAF95021.1"/>
    <property type="molecule type" value="Genomic_DNA"/>
</dbReference>
<dbReference type="SUPFAM" id="SSF111283">
    <property type="entry name" value="Putative modulator of DNA gyrase, PmbA/TldD"/>
    <property type="match status" value="1"/>
</dbReference>
<proteinExistence type="predicted"/>
<dbReference type="AlphaFoldDB" id="X0U6S2"/>